<keyword evidence="11 15" id="KW-0521">NADP</keyword>
<organism evidence="17 18">
    <name type="scientific">Xenorhabdus bovienii str. kraussei Quebec</name>
    <dbReference type="NCBI Taxonomy" id="1398203"/>
    <lineage>
        <taxon>Bacteria</taxon>
        <taxon>Pseudomonadati</taxon>
        <taxon>Pseudomonadota</taxon>
        <taxon>Gammaproteobacteria</taxon>
        <taxon>Enterobacterales</taxon>
        <taxon>Morganellaceae</taxon>
        <taxon>Xenorhabdus</taxon>
    </lineage>
</organism>
<feature type="binding site" evidence="13">
    <location>
        <position position="445"/>
    </location>
    <ligand>
        <name>substrate</name>
        <note>ligand shared between dimeric partners</note>
    </ligand>
</feature>
<dbReference type="InterPro" id="IPR006183">
    <property type="entry name" value="Pgluconate_DH"/>
</dbReference>
<dbReference type="OrthoDB" id="9804542at2"/>
<evidence type="ECO:0000256" key="14">
    <source>
        <dbReference type="PIRSR" id="PIRSR000109-3"/>
    </source>
</evidence>
<evidence type="ECO:0000256" key="15">
    <source>
        <dbReference type="RuleBase" id="RU000485"/>
    </source>
</evidence>
<feature type="binding site" description="in other chain" evidence="13">
    <location>
        <position position="259"/>
    </location>
    <ligand>
        <name>substrate</name>
        <note>ligand shared between dimeric partners</note>
    </ligand>
</feature>
<feature type="binding site" evidence="14">
    <location>
        <begin position="10"/>
        <end position="15"/>
    </location>
    <ligand>
        <name>NADP(+)</name>
        <dbReference type="ChEBI" id="CHEBI:58349"/>
    </ligand>
</feature>
<feature type="binding site" description="in other chain" evidence="13">
    <location>
        <begin position="185"/>
        <end position="186"/>
    </location>
    <ligand>
        <name>substrate</name>
        <note>ligand shared between dimeric partners</note>
    </ligand>
</feature>
<comment type="function">
    <text evidence="1 11">Catalyzes the oxidative decarboxylation of 6-phosphogluconate to ribulose 5-phosphate and CO(2), with concomitant reduction of NADP to NADPH.</text>
</comment>
<dbReference type="PROSITE" id="PS00461">
    <property type="entry name" value="6PGD"/>
    <property type="match status" value="1"/>
</dbReference>
<dbReference type="InterPro" id="IPR006115">
    <property type="entry name" value="6PGDH_NADP-bd"/>
</dbReference>
<evidence type="ECO:0000259" key="16">
    <source>
        <dbReference type="SMART" id="SM01350"/>
    </source>
</evidence>
<dbReference type="Pfam" id="PF00393">
    <property type="entry name" value="6PGD"/>
    <property type="match status" value="1"/>
</dbReference>
<dbReference type="FunFam" id="3.40.50.720:FF:000007">
    <property type="entry name" value="6-phosphogluconate dehydrogenase, decarboxylating"/>
    <property type="match status" value="1"/>
</dbReference>
<feature type="binding site" evidence="14">
    <location>
        <begin position="74"/>
        <end position="76"/>
    </location>
    <ligand>
        <name>NADP(+)</name>
        <dbReference type="ChEBI" id="CHEBI:58349"/>
    </ligand>
</feature>
<evidence type="ECO:0000256" key="3">
    <source>
        <dbReference type="ARBA" id="ARBA00008419"/>
    </source>
</evidence>
<dbReference type="Gene3D" id="3.40.50.720">
    <property type="entry name" value="NAD(P)-binding Rossmann-like Domain"/>
    <property type="match status" value="1"/>
</dbReference>
<evidence type="ECO:0000256" key="10">
    <source>
        <dbReference type="ARBA" id="ARBA00048640"/>
    </source>
</evidence>
<dbReference type="Gene3D" id="1.10.1040.10">
    <property type="entry name" value="N-(1-d-carboxylethyl)-l-norvaline Dehydrogenase, domain 2"/>
    <property type="match status" value="1"/>
</dbReference>
<evidence type="ECO:0000256" key="8">
    <source>
        <dbReference type="ARBA" id="ARBA00023064"/>
    </source>
</evidence>
<name>A0A077PEN5_XENBV</name>
<dbReference type="InterPro" id="IPR013328">
    <property type="entry name" value="6PGD_dom2"/>
</dbReference>
<dbReference type="InterPro" id="IPR006113">
    <property type="entry name" value="6PGDH_Gnd/GntZ"/>
</dbReference>
<dbReference type="GO" id="GO:0006098">
    <property type="term" value="P:pentose-phosphate shunt"/>
    <property type="evidence" value="ECO:0007669"/>
    <property type="project" value="UniProtKB-UniPathway"/>
</dbReference>
<dbReference type="GO" id="GO:0019521">
    <property type="term" value="P:D-gluconate metabolic process"/>
    <property type="evidence" value="ECO:0007669"/>
    <property type="project" value="UniProtKB-KW"/>
</dbReference>
<dbReference type="FunFam" id="1.10.1040.10:FF:000002">
    <property type="entry name" value="6-phosphogluconate dehydrogenase, decarboxylating"/>
    <property type="match status" value="1"/>
</dbReference>
<feature type="active site" description="Proton donor" evidence="12">
    <location>
        <position position="189"/>
    </location>
</feature>
<dbReference type="Proteomes" id="UP000028500">
    <property type="component" value="Unassembled WGS sequence"/>
</dbReference>
<comment type="catalytic activity">
    <reaction evidence="10 11 15">
        <text>6-phospho-D-gluconate + NADP(+) = D-ribulose 5-phosphate + CO2 + NADPH</text>
        <dbReference type="Rhea" id="RHEA:10116"/>
        <dbReference type="ChEBI" id="CHEBI:16526"/>
        <dbReference type="ChEBI" id="CHEBI:57783"/>
        <dbReference type="ChEBI" id="CHEBI:58121"/>
        <dbReference type="ChEBI" id="CHEBI:58349"/>
        <dbReference type="ChEBI" id="CHEBI:58759"/>
        <dbReference type="EC" id="1.1.1.44"/>
    </reaction>
</comment>
<dbReference type="SMART" id="SM01350">
    <property type="entry name" value="6PGD"/>
    <property type="match status" value="1"/>
</dbReference>
<keyword evidence="8 15" id="KW-0311">Gluconate utilization</keyword>
<feature type="active site" description="Proton acceptor" evidence="12">
    <location>
        <position position="182"/>
    </location>
</feature>
<dbReference type="PRINTS" id="PR00076">
    <property type="entry name" value="6PGDHDRGNASE"/>
</dbReference>
<dbReference type="NCBIfam" id="NF006765">
    <property type="entry name" value="PRK09287.1"/>
    <property type="match status" value="1"/>
</dbReference>
<feature type="binding site" description="in other chain" evidence="13">
    <location>
        <position position="286"/>
    </location>
    <ligand>
        <name>substrate</name>
        <note>ligand shared between dimeric partners</note>
    </ligand>
</feature>
<feature type="binding site" evidence="14">
    <location>
        <begin position="33"/>
        <end position="35"/>
    </location>
    <ligand>
        <name>NADP(+)</name>
        <dbReference type="ChEBI" id="CHEBI:58349"/>
    </ligand>
</feature>
<dbReference type="Gene3D" id="1.20.5.320">
    <property type="entry name" value="6-Phosphogluconate Dehydrogenase, domain 3"/>
    <property type="match status" value="1"/>
</dbReference>
<dbReference type="InterPro" id="IPR008927">
    <property type="entry name" value="6-PGluconate_DH-like_C_sf"/>
</dbReference>
<dbReference type="PIRSF" id="PIRSF000109">
    <property type="entry name" value="6PGD"/>
    <property type="match status" value="1"/>
</dbReference>
<evidence type="ECO:0000256" key="13">
    <source>
        <dbReference type="PIRSR" id="PIRSR000109-2"/>
    </source>
</evidence>
<protein>
    <recommendedName>
        <fullName evidence="6 11">6-phosphogluconate dehydrogenase, decarboxylating</fullName>
        <ecNumber evidence="5 11">1.1.1.44</ecNumber>
    </recommendedName>
</protein>
<keyword evidence="9 11" id="KW-0570">Pentose shunt</keyword>
<dbReference type="EC" id="1.1.1.44" evidence="5 11"/>
<dbReference type="InterPro" id="IPR036291">
    <property type="entry name" value="NAD(P)-bd_dom_sf"/>
</dbReference>
<comment type="similarity">
    <text evidence="3 11 15">Belongs to the 6-phosphogluconate dehydrogenase family.</text>
</comment>
<evidence type="ECO:0000256" key="9">
    <source>
        <dbReference type="ARBA" id="ARBA00023126"/>
    </source>
</evidence>
<evidence type="ECO:0000256" key="12">
    <source>
        <dbReference type="PIRSR" id="PIRSR000109-1"/>
    </source>
</evidence>
<dbReference type="InterPro" id="IPR006114">
    <property type="entry name" value="6PGDH_C"/>
</dbReference>
<dbReference type="Pfam" id="PF03446">
    <property type="entry name" value="NAD_binding_2"/>
    <property type="match status" value="1"/>
</dbReference>
<sequence>MSKQQIGVVGMAVMGRNLALNIESRGYSVSIFNRSSDKTDEVIAENPGKKLVPSYSIEEFVGSLEKPRRILLMVKAGEATDKTIASLTPHLDKGDILIDGGNTYFQDTIRRNRELSAQGFNFIGTGVSGGEEGALKGPSIMPGGQKEAYELVAPILKEIAAKVDGEPCVTYIGADGAGHYVKMVHNGIEYGDMQLIAEAYSLLKHSLNLSNQELADVFSDWNQGELSSYLIEITADIFRKKDEEGQYLVDVILDEAANKGTGKWTSQSSLDLGVPVTLITESVFARYISSLKDQRVAASKVLSGPEAQPFNGDKAEFIEKVRRALYLGKIVSYAQGFQQLKASSDEYNWDLNYGEIAKIFRAGCIIRAQFLQKITDAYNENAAIANLLLAPYFKQVADEYQQALRDVVSYGVQNGIPTPTFSAAISYYDSYRSAVLPANLIQAQRDYFGAHTYKRTDKEGIFHTEWLD</sequence>
<dbReference type="InterPro" id="IPR006184">
    <property type="entry name" value="6PGdom_BS"/>
</dbReference>
<evidence type="ECO:0000256" key="5">
    <source>
        <dbReference type="ARBA" id="ARBA00013011"/>
    </source>
</evidence>
<proteinExistence type="inferred from homology"/>
<dbReference type="HOGENOM" id="CLU_024540_4_2_6"/>
<dbReference type="SUPFAM" id="SSF51735">
    <property type="entry name" value="NAD(P)-binding Rossmann-fold domains"/>
    <property type="match status" value="1"/>
</dbReference>
<evidence type="ECO:0000256" key="2">
    <source>
        <dbReference type="ARBA" id="ARBA00004874"/>
    </source>
</evidence>
<evidence type="ECO:0000256" key="11">
    <source>
        <dbReference type="PIRNR" id="PIRNR000109"/>
    </source>
</evidence>
<comment type="caution">
    <text evidence="17">The sequence shown here is derived from an EMBL/GenBank/DDBJ whole genome shotgun (WGS) entry which is preliminary data.</text>
</comment>
<feature type="binding site" description="in other chain" evidence="13">
    <location>
        <position position="190"/>
    </location>
    <ligand>
        <name>substrate</name>
        <note>ligand shared between dimeric partners</note>
    </ligand>
</feature>
<dbReference type="EMBL" id="CBSY010000138">
    <property type="protein sequence ID" value="CDH19648.1"/>
    <property type="molecule type" value="Genomic_DNA"/>
</dbReference>
<gene>
    <name evidence="17" type="primary">gnd</name>
    <name evidence="17" type="ORF">XBKQ1_2220052</name>
</gene>
<comment type="pathway">
    <text evidence="2 11 15">Carbohydrate degradation; pentose phosphate pathway; D-ribulose 5-phosphate from D-glucose 6-phosphate (oxidative stage): step 3/3.</text>
</comment>
<dbReference type="GO" id="GO:0004616">
    <property type="term" value="F:phosphogluconate dehydrogenase (decarboxylating) activity"/>
    <property type="evidence" value="ECO:0007669"/>
    <property type="project" value="UniProtKB-EC"/>
</dbReference>
<evidence type="ECO:0000256" key="1">
    <source>
        <dbReference type="ARBA" id="ARBA00002526"/>
    </source>
</evidence>
<accession>A0A077PEN5</accession>
<feature type="binding site" description="in other chain" evidence="13">
    <location>
        <begin position="128"/>
        <end position="130"/>
    </location>
    <ligand>
        <name>substrate</name>
        <note>ligand shared between dimeric partners</note>
    </ligand>
</feature>
<dbReference type="SUPFAM" id="SSF48179">
    <property type="entry name" value="6-phosphogluconate dehydrogenase C-terminal domain-like"/>
    <property type="match status" value="1"/>
</dbReference>
<dbReference type="GO" id="GO:0050661">
    <property type="term" value="F:NADP binding"/>
    <property type="evidence" value="ECO:0007669"/>
    <property type="project" value="InterPro"/>
</dbReference>
<dbReference type="NCBIfam" id="TIGR00873">
    <property type="entry name" value="gnd"/>
    <property type="match status" value="1"/>
</dbReference>
<keyword evidence="18" id="KW-1185">Reference proteome</keyword>
<evidence type="ECO:0000313" key="18">
    <source>
        <dbReference type="Proteomes" id="UP000028500"/>
    </source>
</evidence>
<comment type="subunit">
    <text evidence="4 11">Homodimer.</text>
</comment>
<evidence type="ECO:0000256" key="7">
    <source>
        <dbReference type="ARBA" id="ARBA00023002"/>
    </source>
</evidence>
<evidence type="ECO:0000256" key="6">
    <source>
        <dbReference type="ARBA" id="ARBA00018193"/>
    </source>
</evidence>
<feature type="binding site" evidence="14">
    <location>
        <position position="102"/>
    </location>
    <ligand>
        <name>NADP(+)</name>
        <dbReference type="ChEBI" id="CHEBI:58349"/>
    </ligand>
</feature>
<keyword evidence="7 11" id="KW-0560">Oxidoreductase</keyword>
<dbReference type="RefSeq" id="WP_038248243.1">
    <property type="nucleotide sequence ID" value="NZ_CAWLZI010000208.1"/>
</dbReference>
<feature type="domain" description="6-phosphogluconate dehydrogenase C-terminal" evidence="16">
    <location>
        <begin position="178"/>
        <end position="467"/>
    </location>
</feature>
<dbReference type="FunFam" id="1.20.5.320:FF:000001">
    <property type="entry name" value="6-phosphogluconate dehydrogenase, decarboxylating"/>
    <property type="match status" value="1"/>
</dbReference>
<feature type="binding site" description="in other chain" evidence="13">
    <location>
        <position position="102"/>
    </location>
    <ligand>
        <name>substrate</name>
        <note>ligand shared between dimeric partners</note>
    </ligand>
</feature>
<reference evidence="17" key="1">
    <citation type="submission" date="2013-07" db="EMBL/GenBank/DDBJ databases">
        <title>Sub-species coevolution in mutualistic symbiosis.</title>
        <authorList>
            <person name="Murfin K."/>
            <person name="Klassen J."/>
            <person name="Lee M."/>
            <person name="Forst S."/>
            <person name="Stock P."/>
            <person name="Goodrich-Blair H."/>
        </authorList>
    </citation>
    <scope>NUCLEOTIDE SEQUENCE [LARGE SCALE GENOMIC DNA]</scope>
    <source>
        <strain evidence="17">Kraussei Quebec</strain>
    </source>
</reference>
<evidence type="ECO:0000256" key="4">
    <source>
        <dbReference type="ARBA" id="ARBA00011738"/>
    </source>
</evidence>
<dbReference type="UniPathway" id="UPA00115">
    <property type="reaction ID" value="UER00410"/>
</dbReference>
<dbReference type="AlphaFoldDB" id="A0A077PEN5"/>
<dbReference type="PANTHER" id="PTHR11811">
    <property type="entry name" value="6-PHOSPHOGLUCONATE DEHYDROGENASE"/>
    <property type="match status" value="1"/>
</dbReference>
<feature type="binding site" evidence="13">
    <location>
        <position position="451"/>
    </location>
    <ligand>
        <name>substrate</name>
        <note>ligand shared between dimeric partners</note>
    </ligand>
</feature>
<evidence type="ECO:0000313" key="17">
    <source>
        <dbReference type="EMBL" id="CDH19648.1"/>
    </source>
</evidence>